<dbReference type="STRING" id="68775.A0A5C3LSD2"/>
<dbReference type="InterPro" id="IPR051104">
    <property type="entry name" value="FAD_monoxygenase"/>
</dbReference>
<dbReference type="SUPFAM" id="SSF51905">
    <property type="entry name" value="FAD/NAD(P)-binding domain"/>
    <property type="match status" value="1"/>
</dbReference>
<dbReference type="PRINTS" id="PR00420">
    <property type="entry name" value="RNGMNOXGNASE"/>
</dbReference>
<evidence type="ECO:0000259" key="4">
    <source>
        <dbReference type="Pfam" id="PF01494"/>
    </source>
</evidence>
<proteinExistence type="predicted"/>
<dbReference type="Proteomes" id="UP000308652">
    <property type="component" value="Unassembled WGS sequence"/>
</dbReference>
<keyword evidence="6" id="KW-1185">Reference proteome</keyword>
<evidence type="ECO:0000256" key="3">
    <source>
        <dbReference type="ARBA" id="ARBA00023002"/>
    </source>
</evidence>
<dbReference type="PANTHER" id="PTHR46720">
    <property type="entry name" value="HYDROXYLASE, PUTATIVE (AFU_ORTHOLOGUE AFUA_3G01460)-RELATED"/>
    <property type="match status" value="1"/>
</dbReference>
<protein>
    <submittedName>
        <fullName evidence="5">Salicylate hydroxylase</fullName>
    </submittedName>
</protein>
<dbReference type="GO" id="GO:0044550">
    <property type="term" value="P:secondary metabolite biosynthetic process"/>
    <property type="evidence" value="ECO:0007669"/>
    <property type="project" value="TreeGrafter"/>
</dbReference>
<feature type="domain" description="FAD-binding" evidence="4">
    <location>
        <begin position="13"/>
        <end position="313"/>
    </location>
</feature>
<name>A0A5C3LSD2_9AGAR</name>
<dbReference type="GO" id="GO:0071949">
    <property type="term" value="F:FAD binding"/>
    <property type="evidence" value="ECO:0007669"/>
    <property type="project" value="InterPro"/>
</dbReference>
<accession>A0A5C3LSD2</accession>
<dbReference type="OrthoDB" id="417877at2759"/>
<dbReference type="Gene3D" id="3.50.50.60">
    <property type="entry name" value="FAD/NAD(P)-binding domain"/>
    <property type="match status" value="1"/>
</dbReference>
<evidence type="ECO:0000256" key="2">
    <source>
        <dbReference type="ARBA" id="ARBA00022827"/>
    </source>
</evidence>
<evidence type="ECO:0000313" key="6">
    <source>
        <dbReference type="Proteomes" id="UP000308652"/>
    </source>
</evidence>
<dbReference type="GO" id="GO:0016491">
    <property type="term" value="F:oxidoreductase activity"/>
    <property type="evidence" value="ECO:0007669"/>
    <property type="project" value="UniProtKB-KW"/>
</dbReference>
<dbReference type="PANTHER" id="PTHR46720:SF3">
    <property type="entry name" value="FAD-BINDING DOMAIN-CONTAINING PROTEIN-RELATED"/>
    <property type="match status" value="1"/>
</dbReference>
<reference evidence="5 6" key="1">
    <citation type="journal article" date="2019" name="Nat. Ecol. Evol.">
        <title>Megaphylogeny resolves global patterns of mushroom evolution.</title>
        <authorList>
            <person name="Varga T."/>
            <person name="Krizsan K."/>
            <person name="Foldi C."/>
            <person name="Dima B."/>
            <person name="Sanchez-Garcia M."/>
            <person name="Sanchez-Ramirez S."/>
            <person name="Szollosi G.J."/>
            <person name="Szarkandi J.G."/>
            <person name="Papp V."/>
            <person name="Albert L."/>
            <person name="Andreopoulos W."/>
            <person name="Angelini C."/>
            <person name="Antonin V."/>
            <person name="Barry K.W."/>
            <person name="Bougher N.L."/>
            <person name="Buchanan P."/>
            <person name="Buyck B."/>
            <person name="Bense V."/>
            <person name="Catcheside P."/>
            <person name="Chovatia M."/>
            <person name="Cooper J."/>
            <person name="Damon W."/>
            <person name="Desjardin D."/>
            <person name="Finy P."/>
            <person name="Geml J."/>
            <person name="Haridas S."/>
            <person name="Hughes K."/>
            <person name="Justo A."/>
            <person name="Karasinski D."/>
            <person name="Kautmanova I."/>
            <person name="Kiss B."/>
            <person name="Kocsube S."/>
            <person name="Kotiranta H."/>
            <person name="LaButti K.M."/>
            <person name="Lechner B.E."/>
            <person name="Liimatainen K."/>
            <person name="Lipzen A."/>
            <person name="Lukacs Z."/>
            <person name="Mihaltcheva S."/>
            <person name="Morgado L.N."/>
            <person name="Niskanen T."/>
            <person name="Noordeloos M.E."/>
            <person name="Ohm R.A."/>
            <person name="Ortiz-Santana B."/>
            <person name="Ovrebo C."/>
            <person name="Racz N."/>
            <person name="Riley R."/>
            <person name="Savchenko A."/>
            <person name="Shiryaev A."/>
            <person name="Soop K."/>
            <person name="Spirin V."/>
            <person name="Szebenyi C."/>
            <person name="Tomsovsky M."/>
            <person name="Tulloss R.E."/>
            <person name="Uehling J."/>
            <person name="Grigoriev I.V."/>
            <person name="Vagvolgyi C."/>
            <person name="Papp T."/>
            <person name="Martin F.M."/>
            <person name="Miettinen O."/>
            <person name="Hibbett D.S."/>
            <person name="Nagy L.G."/>
        </authorList>
    </citation>
    <scope>NUCLEOTIDE SEQUENCE [LARGE SCALE GENOMIC DNA]</scope>
    <source>
        <strain evidence="5 6">CBS 166.37</strain>
    </source>
</reference>
<evidence type="ECO:0000256" key="1">
    <source>
        <dbReference type="ARBA" id="ARBA00022630"/>
    </source>
</evidence>
<organism evidence="5 6">
    <name type="scientific">Crucibulum laeve</name>
    <dbReference type="NCBI Taxonomy" id="68775"/>
    <lineage>
        <taxon>Eukaryota</taxon>
        <taxon>Fungi</taxon>
        <taxon>Dikarya</taxon>
        <taxon>Basidiomycota</taxon>
        <taxon>Agaricomycotina</taxon>
        <taxon>Agaricomycetes</taxon>
        <taxon>Agaricomycetidae</taxon>
        <taxon>Agaricales</taxon>
        <taxon>Agaricineae</taxon>
        <taxon>Nidulariaceae</taxon>
        <taxon>Crucibulum</taxon>
    </lineage>
</organism>
<dbReference type="Pfam" id="PF01494">
    <property type="entry name" value="FAD_binding_3"/>
    <property type="match status" value="1"/>
</dbReference>
<dbReference type="InterPro" id="IPR002938">
    <property type="entry name" value="FAD-bd"/>
</dbReference>
<keyword evidence="3" id="KW-0560">Oxidoreductase</keyword>
<sequence length="402" mass="44748">MDEHKLVEVDIYEASSKLSQVGAGITIWHRSIEILKELGLYETLCSYQARPDDEPSTSMQPNLKSGKAFSFHRGEVQEAFLKHLPSDYRCHLSKRLVSYTEYDSYVELEFQDGSTSSCDILIGADGIKSVVRKFLLLNRFPSNISSIDPVWSGSNVYRGLVPREVLAQKFPQHPTLTKPMIYCGKSKHIVTYPISQGRLVNIVACYSQPEHEGTPLEGPAVSDVSIEEVISKYEDWEDEVTSLLKFIEKPSKWAIETVRPLKYYASSRVALLGDAAHAMAPHLGSGAGQAIEESLIDAYILATIISETAASKLPITGISEIYNTVRQPVGNFVQDASRKEGLLYQFNAPGFEDIQEGDSSVPLSRLLEMAEAASKGWEWVWSTSPEPDRLKAKELVRSKQGL</sequence>
<keyword evidence="2" id="KW-0274">FAD</keyword>
<gene>
    <name evidence="5" type="ORF">BDQ12DRAFT_655165</name>
</gene>
<dbReference type="AlphaFoldDB" id="A0A5C3LSD2"/>
<dbReference type="InterPro" id="IPR036188">
    <property type="entry name" value="FAD/NAD-bd_sf"/>
</dbReference>
<dbReference type="SUPFAM" id="SSF54373">
    <property type="entry name" value="FAD-linked reductases, C-terminal domain"/>
    <property type="match status" value="1"/>
</dbReference>
<keyword evidence="1" id="KW-0285">Flavoprotein</keyword>
<dbReference type="EMBL" id="ML213618">
    <property type="protein sequence ID" value="TFK35840.1"/>
    <property type="molecule type" value="Genomic_DNA"/>
</dbReference>
<evidence type="ECO:0000313" key="5">
    <source>
        <dbReference type="EMBL" id="TFK35840.1"/>
    </source>
</evidence>